<accession>A0AAW3TRH9</accession>
<evidence type="ECO:0000313" key="2">
    <source>
        <dbReference type="Proteomes" id="UP000528945"/>
    </source>
</evidence>
<dbReference type="RefSeq" id="WP_147036062.1">
    <property type="nucleotide sequence ID" value="NZ_JACIDB010000002.1"/>
</dbReference>
<gene>
    <name evidence="1" type="ORF">GGR47_001521</name>
</gene>
<protein>
    <submittedName>
        <fullName evidence="1">Uncharacterized protein</fullName>
    </submittedName>
</protein>
<evidence type="ECO:0000313" key="1">
    <source>
        <dbReference type="EMBL" id="MBB3875286.1"/>
    </source>
</evidence>
<dbReference type="EMBL" id="JACIDB010000002">
    <property type="protein sequence ID" value="MBB3875286.1"/>
    <property type="molecule type" value="Genomic_DNA"/>
</dbReference>
<dbReference type="AlphaFoldDB" id="A0AAW3TRH9"/>
<name>A0AAW3TRH9_9SPHN</name>
<sequence>MDHSSTKPAADPRKIAASLSIGQRLTIRGLSDQYCTLGCASTAAKRLEHRKAKRPALTISRAGTDGREFALNALGLAVKAVLP</sequence>
<proteinExistence type="predicted"/>
<dbReference type="Proteomes" id="UP000528945">
    <property type="component" value="Unassembled WGS sequence"/>
</dbReference>
<reference evidence="1 2" key="1">
    <citation type="submission" date="2020-08" db="EMBL/GenBank/DDBJ databases">
        <title>Genomic Encyclopedia of Type Strains, Phase IV (KMG-IV): sequencing the most valuable type-strain genomes for metagenomic binning, comparative biology and taxonomic classification.</title>
        <authorList>
            <person name="Goeker M."/>
        </authorList>
    </citation>
    <scope>NUCLEOTIDE SEQUENCE [LARGE SCALE GENOMIC DNA]</scope>
    <source>
        <strain evidence="1 2">DSM 15581</strain>
    </source>
</reference>
<keyword evidence="2" id="KW-1185">Reference proteome</keyword>
<comment type="caution">
    <text evidence="1">The sequence shown here is derived from an EMBL/GenBank/DDBJ whole genome shotgun (WGS) entry which is preliminary data.</text>
</comment>
<organism evidence="1 2">
    <name type="scientific">Sphingomonas aquatilis</name>
    <dbReference type="NCBI Taxonomy" id="93063"/>
    <lineage>
        <taxon>Bacteria</taxon>
        <taxon>Pseudomonadati</taxon>
        <taxon>Pseudomonadota</taxon>
        <taxon>Alphaproteobacteria</taxon>
        <taxon>Sphingomonadales</taxon>
        <taxon>Sphingomonadaceae</taxon>
        <taxon>Sphingomonas</taxon>
    </lineage>
</organism>